<dbReference type="Pfam" id="PF01841">
    <property type="entry name" value="Transglut_core"/>
    <property type="match status" value="1"/>
</dbReference>
<dbReference type="InterPro" id="IPR038765">
    <property type="entry name" value="Papain-like_cys_pep_sf"/>
</dbReference>
<name>H7EJS5_9SPIR</name>
<dbReference type="AlphaFoldDB" id="H7EJS5"/>
<dbReference type="InterPro" id="IPR002909">
    <property type="entry name" value="IPT_dom"/>
</dbReference>
<organism evidence="2 3">
    <name type="scientific">Treponema saccharophilum DSM 2985</name>
    <dbReference type="NCBI Taxonomy" id="907348"/>
    <lineage>
        <taxon>Bacteria</taxon>
        <taxon>Pseudomonadati</taxon>
        <taxon>Spirochaetota</taxon>
        <taxon>Spirochaetia</taxon>
        <taxon>Spirochaetales</taxon>
        <taxon>Treponemataceae</taxon>
        <taxon>Treponema</taxon>
    </lineage>
</organism>
<dbReference type="eggNOG" id="COG1305">
    <property type="taxonomic scope" value="Bacteria"/>
</dbReference>
<evidence type="ECO:0000313" key="2">
    <source>
        <dbReference type="EMBL" id="EIC02195.1"/>
    </source>
</evidence>
<dbReference type="PANTHER" id="PTHR38339:SF1">
    <property type="entry name" value="TRANSGLUTAMINASE-LIKE DOMAIN-CONTAINING PROTEIN"/>
    <property type="match status" value="1"/>
</dbReference>
<protein>
    <submittedName>
        <fullName evidence="2">Transglutaminase domain-containing protein</fullName>
    </submittedName>
</protein>
<gene>
    <name evidence="2" type="ORF">TresaDRAFT_2175</name>
</gene>
<dbReference type="InterPro" id="IPR013783">
    <property type="entry name" value="Ig-like_fold"/>
</dbReference>
<dbReference type="SMART" id="SM00460">
    <property type="entry name" value="TGc"/>
    <property type="match status" value="1"/>
</dbReference>
<dbReference type="Gene3D" id="2.60.40.10">
    <property type="entry name" value="Immunoglobulins"/>
    <property type="match status" value="2"/>
</dbReference>
<accession>H7EJS5</accession>
<dbReference type="Proteomes" id="UP000003571">
    <property type="component" value="Unassembled WGS sequence"/>
</dbReference>
<dbReference type="PANTHER" id="PTHR38339">
    <property type="entry name" value="TRANSGLUTAMINASE DOMAIN PROTEIN"/>
    <property type="match status" value="1"/>
</dbReference>
<comment type="caution">
    <text evidence="2">The sequence shown here is derived from an EMBL/GenBank/DDBJ whole genome shotgun (WGS) entry which is preliminary data.</text>
</comment>
<dbReference type="STRING" id="907348.TresaDRAFT_2175"/>
<dbReference type="SUPFAM" id="SSF81296">
    <property type="entry name" value="E set domains"/>
    <property type="match status" value="2"/>
</dbReference>
<evidence type="ECO:0000313" key="3">
    <source>
        <dbReference type="Proteomes" id="UP000003571"/>
    </source>
</evidence>
<dbReference type="EMBL" id="AGRW01000042">
    <property type="protein sequence ID" value="EIC02195.1"/>
    <property type="molecule type" value="Genomic_DNA"/>
</dbReference>
<dbReference type="InterPro" id="IPR014756">
    <property type="entry name" value="Ig_E-set"/>
</dbReference>
<evidence type="ECO:0000259" key="1">
    <source>
        <dbReference type="SMART" id="SM00460"/>
    </source>
</evidence>
<proteinExistence type="predicted"/>
<dbReference type="OrthoDB" id="9787782at2"/>
<dbReference type="Gene3D" id="3.10.620.30">
    <property type="match status" value="1"/>
</dbReference>
<sequence length="567" mass="61863">MSMKFSLLFRKSPAFRTLLYVSVIGAAVSVFSLVAVNSRRVPVIASLDPPVGSAGDILTISGENFGILRESSFVEIAGSRITSSGYIEWSDSLIKVVIPSNVQDGLVSVVTGEGRSKPGFFANSSGIPVVAPPDTSTSLPVVSSVLPSSAFIGSVVTITGTNFGSVRGSSSVVFTANRSGEASDSADSFSIPADERSFDYESWSDSEIKVRIPDGAASGNVFVRTEKGVSGTKRLDVKSAGTKKVFSGKTYVVKLDEDVDSIDSKNATNITLRVPRPVVSSFQPFVEMNECVPEPLIADFNNSVIHQIELQKSRQNQSYKQKFSQSFVVTTFCVETELNPRNVKAYDKERVLYRKSVAPDQLVESADSAVVEMARAIVGKESNPYLQARAVYDYMLANYTVLPGMRPSDSDPKELLSWKRGDAYDFAILYTAMLRSLGIPSLPVAGILVSPNESSESGVSVRNHWWSEFYIEGFGWIPVDVALGNGMEFDSFRAIPNNDVASYYFGSIDNQHVAFSRGWNEVKQSLVNGKIVYRPRTFAFQSIWEEAGEGSVNYSSLWNNPIVQGIY</sequence>
<keyword evidence="3" id="KW-1185">Reference proteome</keyword>
<dbReference type="InterPro" id="IPR002931">
    <property type="entry name" value="Transglutaminase-like"/>
</dbReference>
<feature type="domain" description="Transglutaminase-like" evidence="1">
    <location>
        <begin position="415"/>
        <end position="483"/>
    </location>
</feature>
<reference evidence="2 3" key="1">
    <citation type="submission" date="2011-09" db="EMBL/GenBank/DDBJ databases">
        <title>The draft genome of Treponema saccharophilum DSM 2985.</title>
        <authorList>
            <consortium name="US DOE Joint Genome Institute (JGI-PGF)"/>
            <person name="Lucas S."/>
            <person name="Copeland A."/>
            <person name="Lapidus A."/>
            <person name="Glavina del Rio T."/>
            <person name="Dalin E."/>
            <person name="Tice H."/>
            <person name="Bruce D."/>
            <person name="Goodwin L."/>
            <person name="Pitluck S."/>
            <person name="Peters L."/>
            <person name="Kyrpides N."/>
            <person name="Mavromatis K."/>
            <person name="Ivanova N."/>
            <person name="Markowitz V."/>
            <person name="Cheng J.-F."/>
            <person name="Hugenholtz P."/>
            <person name="Woyke T."/>
            <person name="Wu D."/>
            <person name="Gronow S."/>
            <person name="Wellnitz S."/>
            <person name="Brambilla E."/>
            <person name="Klenk H.-P."/>
            <person name="Eisen J.A."/>
        </authorList>
    </citation>
    <scope>NUCLEOTIDE SEQUENCE [LARGE SCALE GENOMIC DNA]</scope>
    <source>
        <strain evidence="2 3">DSM 2985</strain>
    </source>
</reference>
<dbReference type="PATRIC" id="fig|907348.3.peg.1122"/>
<dbReference type="Pfam" id="PF01833">
    <property type="entry name" value="TIG"/>
    <property type="match status" value="2"/>
</dbReference>
<dbReference type="RefSeq" id="WP_002703592.1">
    <property type="nucleotide sequence ID" value="NZ_AGRW01000042.1"/>
</dbReference>
<dbReference type="SUPFAM" id="SSF54001">
    <property type="entry name" value="Cysteine proteinases"/>
    <property type="match status" value="1"/>
</dbReference>